<dbReference type="PANTHER" id="PTHR10039:SF16">
    <property type="entry name" value="GPI INOSITOL-DEACYLASE"/>
    <property type="match status" value="1"/>
</dbReference>
<sequence length="1269" mass="141372">MRRMLCCGISRSGHDRDDQPAHPAEAKPVLSPQQPKVPKPVDPSKSKDDAPSSSAVTSPAAEPKPTKQVKSNLWHEAMEKLSEDDKTWINGNSEQFLDSSSPGVRSIIALVDEKRKVCEAQRWTTLPVFNTTISLSDLASNAITWLNKFKEVGDTIVQYDPGHAALPWAAVRFILQSAISYQEHMEFSLISVEKTTRIVHRCQIYELLYNCGTLDAQVVSGLEKALVDLYASLLHVLARVGKFLSKGTADRSLYAVFRPTEGTDLLSELEKLETEVIKEASVCESKRSVESDSKSQEQVQKLQSLLKLEEPVLRIDENVQKVLEKMGMDDLIRILDWISPLEYNQPHQRVKEARTKGTCNWIVEQPKFYEWQSETSSITFWLQGFAGTGKTFITSRVIDLVAETLESKRNHEGFAYFYCNQTEPTRRQALLVLRSFIRQLSSPKSISGHLDPKLKQLYTDSQLNGAGWTLNLCKEILVHLFNLYPHTTIILDALDECETEERRLLLNIFDLASKSSSRPVKIFISSRPEGDIRQRLIHLPNLEISAKNNGHDIADFIKQSSENEDLWNIALAGNPGLKEDIVQTLIEKSDGKFQWARLQIDQLRVIDHAKDLRARLGKLPKDLKSSYDEIYQRILDRPEYSRARTLRALKWVMVSPFPLSTEELLDAIRVDPYGEEIDEPGEVTEEQLLGWCANLLFLDKKPHYYLSTPAVWRPCHLSVVEYLEERFMVPTAHLFVTMALLFLLVSQPDKAEQGELVVQRYAREYWVVFVPKYDKPNIDFSLAPYDKLVAMLKRFLGTPTESSEAYHRWVRLLGSVGLESGVLASKEFIGSSSPLFGVCVYPVFYPLRDWWESDGVEFDPLVLNEAGENLLTMAATSGCMSICESLVRRGVQVNPERHGEYFGSPLVAAADREHTHIVEFLLDRGAHVDLPLQSGRFGSALAAARSTSMCQLLIDRGADVNLQLHSGAHGSALASVAFYGSQGIASLLIKKGADANLPLSHGNYGNALIAASYGQNLDMARFLVKHGADVNQLPSAGIYGSALIATCHGLYGPSAMIEFLIENGAEVNAIAKVGRYGSALAAVIANDFHNRRRKSKIDLLIRHGADVNLVLPAGLYGSALIAAASTDLAPYVQLVKKGADVHRHILHGCYGSPLIAAMHSESTELVSFLLERGVEIDQIPDGEKVVFGTALIAGACWGFTSGVQMLLDAGAQVNLRTEIGRFKTALSAARADLTEEGGVFEHIPWYDDEGRDKWKSEVEELLLEYGATE</sequence>
<dbReference type="Pfam" id="PF24809">
    <property type="entry name" value="DUF7708"/>
    <property type="match status" value="1"/>
</dbReference>
<accession>A0A428NSX1</accession>
<dbReference type="Gene3D" id="3.40.50.300">
    <property type="entry name" value="P-loop containing nucleotide triphosphate hydrolases"/>
    <property type="match status" value="1"/>
</dbReference>
<protein>
    <submittedName>
        <fullName evidence="5">Uncharacterized protein</fullName>
    </submittedName>
</protein>
<dbReference type="InterPro" id="IPR056884">
    <property type="entry name" value="NPHP3-like_N"/>
</dbReference>
<evidence type="ECO:0000256" key="2">
    <source>
        <dbReference type="SAM" id="MobiDB-lite"/>
    </source>
</evidence>
<dbReference type="STRING" id="1325734.A0A428NSX1"/>
<feature type="compositionally biased region" description="Low complexity" evidence="2">
    <location>
        <begin position="51"/>
        <end position="63"/>
    </location>
</feature>
<dbReference type="PANTHER" id="PTHR10039">
    <property type="entry name" value="AMELOGENIN"/>
    <property type="match status" value="1"/>
</dbReference>
<reference evidence="5 6" key="1">
    <citation type="submission" date="2017-06" db="EMBL/GenBank/DDBJ databases">
        <title>Comparative genomic analysis of Ambrosia Fusariam Clade fungi.</title>
        <authorList>
            <person name="Stajich J.E."/>
            <person name="Carrillo J."/>
            <person name="Kijimoto T."/>
            <person name="Eskalen A."/>
            <person name="O'Donnell K."/>
            <person name="Kasson M."/>
        </authorList>
    </citation>
    <scope>NUCLEOTIDE SEQUENCE [LARGE SCALE GENOMIC DNA]</scope>
    <source>
        <strain evidence="5 6">NRRL62584</strain>
    </source>
</reference>
<keyword evidence="6" id="KW-1185">Reference proteome</keyword>
<feature type="domain" description="DUF7708" evidence="3">
    <location>
        <begin position="146"/>
        <end position="283"/>
    </location>
</feature>
<keyword evidence="1" id="KW-0677">Repeat</keyword>
<dbReference type="AlphaFoldDB" id="A0A428NSX1"/>
<evidence type="ECO:0000259" key="4">
    <source>
        <dbReference type="Pfam" id="PF24883"/>
    </source>
</evidence>
<dbReference type="Pfam" id="PF24883">
    <property type="entry name" value="NPHP3_N"/>
    <property type="match status" value="1"/>
</dbReference>
<dbReference type="Pfam" id="PF00023">
    <property type="entry name" value="Ank"/>
    <property type="match status" value="1"/>
</dbReference>
<dbReference type="InterPro" id="IPR056125">
    <property type="entry name" value="DUF7708"/>
</dbReference>
<evidence type="ECO:0000259" key="3">
    <source>
        <dbReference type="Pfam" id="PF24809"/>
    </source>
</evidence>
<dbReference type="EMBL" id="NKCI01000308">
    <property type="protein sequence ID" value="RSL43908.1"/>
    <property type="molecule type" value="Genomic_DNA"/>
</dbReference>
<dbReference type="SUPFAM" id="SSF52540">
    <property type="entry name" value="P-loop containing nucleoside triphosphate hydrolases"/>
    <property type="match status" value="1"/>
</dbReference>
<gene>
    <name evidence="5" type="ORF">CEP54_014900</name>
</gene>
<organism evidence="5 6">
    <name type="scientific">Fusarium duplospermum</name>
    <dbReference type="NCBI Taxonomy" id="1325734"/>
    <lineage>
        <taxon>Eukaryota</taxon>
        <taxon>Fungi</taxon>
        <taxon>Dikarya</taxon>
        <taxon>Ascomycota</taxon>
        <taxon>Pezizomycotina</taxon>
        <taxon>Sordariomycetes</taxon>
        <taxon>Hypocreomycetidae</taxon>
        <taxon>Hypocreales</taxon>
        <taxon>Nectriaceae</taxon>
        <taxon>Fusarium</taxon>
        <taxon>Fusarium solani species complex</taxon>
    </lineage>
</organism>
<dbReference type="Gene3D" id="1.25.40.20">
    <property type="entry name" value="Ankyrin repeat-containing domain"/>
    <property type="match status" value="3"/>
</dbReference>
<evidence type="ECO:0000256" key="1">
    <source>
        <dbReference type="ARBA" id="ARBA00022737"/>
    </source>
</evidence>
<evidence type="ECO:0000313" key="5">
    <source>
        <dbReference type="EMBL" id="RSL43908.1"/>
    </source>
</evidence>
<dbReference type="SUPFAM" id="SSF48403">
    <property type="entry name" value="Ankyrin repeat"/>
    <property type="match status" value="1"/>
</dbReference>
<dbReference type="OrthoDB" id="7464126at2759"/>
<comment type="caution">
    <text evidence="5">The sequence shown here is derived from an EMBL/GenBank/DDBJ whole genome shotgun (WGS) entry which is preliminary data.</text>
</comment>
<name>A0A428NSX1_9HYPO</name>
<proteinExistence type="predicted"/>
<feature type="region of interest" description="Disordered" evidence="2">
    <location>
        <begin position="1"/>
        <end position="72"/>
    </location>
</feature>
<dbReference type="SMART" id="SM00248">
    <property type="entry name" value="ANK"/>
    <property type="match status" value="9"/>
</dbReference>
<feature type="domain" description="Nephrocystin 3-like N-terminal" evidence="4">
    <location>
        <begin position="357"/>
        <end position="527"/>
    </location>
</feature>
<evidence type="ECO:0000313" key="6">
    <source>
        <dbReference type="Proteomes" id="UP000288168"/>
    </source>
</evidence>
<dbReference type="Pfam" id="PF12796">
    <property type="entry name" value="Ank_2"/>
    <property type="match status" value="1"/>
</dbReference>
<dbReference type="InterPro" id="IPR036770">
    <property type="entry name" value="Ankyrin_rpt-contain_sf"/>
</dbReference>
<dbReference type="InterPro" id="IPR002110">
    <property type="entry name" value="Ankyrin_rpt"/>
</dbReference>
<dbReference type="Proteomes" id="UP000288168">
    <property type="component" value="Unassembled WGS sequence"/>
</dbReference>
<dbReference type="InterPro" id="IPR027417">
    <property type="entry name" value="P-loop_NTPase"/>
</dbReference>